<name>A0ACC2MG79_PERAE</name>
<gene>
    <name evidence="1" type="ORF">MRB53_006271</name>
</gene>
<sequence>MGKNNCNPEFQATRLKGCSKKGYSQGDLIAKRRCLRSNTSSISLQYKNSGTIELSSDSEDENQNMFLKVSGDKIDARSLEDDIDFGYKMFLEHVREDGKSYVLEMLDAHDGKPICVKYEGDEVSSDEGEIPIRSKSDEGDPQNQMNSDGISEKGRSACLGKKNQESHTSGLACHGMNRRRSCDKSGQSSLHSSSPDNNQKNESLVDESYQTFLNHVRVHDDSLAEELENESLVDESYQTYLNHVRVHGDSLVLELENGVVVKYEEKVEVRTVSSGKDVSSDRGESLVVESYQTFLNHVRVHDDSLAEELENESLVDESYQTFLNHVRVHGDSLVLELENGVVVKYEEEVEVRTVSSGEDVSSDRGDIPTTRKYDEGEPQDKRDSGILLGKRRTCPRKKKQKSRTSGLISNRKNKSTSNKSGQTIHRSQENDSLVDGSYSILLTRKYDEGEPQDKRDSGILLGKRRTCPRKKKQKSHKSGLISNRKNKSTSDKSGQTIHRSQENDSLVDESYPILLNHVSVHGDSLVLELDNDVVVKCEEENEVCTASEGSSAKSTPCCGEPELESHTTSQQHSDSSACEHDVSSLKSGWCGSQFQFKEELMVCLNRPFDQEEHDMLLDEAKTQKRSERSRDLRSRSVSYATKGRSSSYFDHYPDLERQIMFSNPHKSLTLLRGFFFWLKNLSHEGAFPPWRTLPQDGQIVLFSANETATPAQVVIPEGIKEKSGIQLIEIEVPADVTEEETGMQPIQIEMAEDINAVTNIQPIQIEIVSGTEESEVQPIEISNDILLIGL</sequence>
<comment type="caution">
    <text evidence="1">The sequence shown here is derived from an EMBL/GenBank/DDBJ whole genome shotgun (WGS) entry which is preliminary data.</text>
</comment>
<protein>
    <submittedName>
        <fullName evidence="1">Uncharacterized protein</fullName>
    </submittedName>
</protein>
<keyword evidence="2" id="KW-1185">Reference proteome</keyword>
<organism evidence="1 2">
    <name type="scientific">Persea americana</name>
    <name type="common">Avocado</name>
    <dbReference type="NCBI Taxonomy" id="3435"/>
    <lineage>
        <taxon>Eukaryota</taxon>
        <taxon>Viridiplantae</taxon>
        <taxon>Streptophyta</taxon>
        <taxon>Embryophyta</taxon>
        <taxon>Tracheophyta</taxon>
        <taxon>Spermatophyta</taxon>
        <taxon>Magnoliopsida</taxon>
        <taxon>Magnoliidae</taxon>
        <taxon>Laurales</taxon>
        <taxon>Lauraceae</taxon>
        <taxon>Persea</taxon>
    </lineage>
</organism>
<dbReference type="Proteomes" id="UP001234297">
    <property type="component" value="Chromosome 2"/>
</dbReference>
<proteinExistence type="predicted"/>
<evidence type="ECO:0000313" key="1">
    <source>
        <dbReference type="EMBL" id="KAJ8644523.1"/>
    </source>
</evidence>
<evidence type="ECO:0000313" key="2">
    <source>
        <dbReference type="Proteomes" id="UP001234297"/>
    </source>
</evidence>
<dbReference type="EMBL" id="CM056810">
    <property type="protein sequence ID" value="KAJ8644523.1"/>
    <property type="molecule type" value="Genomic_DNA"/>
</dbReference>
<accession>A0ACC2MG79</accession>
<reference evidence="1 2" key="1">
    <citation type="journal article" date="2022" name="Hortic Res">
        <title>A haplotype resolved chromosomal level avocado genome allows analysis of novel avocado genes.</title>
        <authorList>
            <person name="Nath O."/>
            <person name="Fletcher S.J."/>
            <person name="Hayward A."/>
            <person name="Shaw L.M."/>
            <person name="Masouleh A.K."/>
            <person name="Furtado A."/>
            <person name="Henry R.J."/>
            <person name="Mitter N."/>
        </authorList>
    </citation>
    <scope>NUCLEOTIDE SEQUENCE [LARGE SCALE GENOMIC DNA]</scope>
    <source>
        <strain evidence="2">cv. Hass</strain>
    </source>
</reference>